<dbReference type="Pfam" id="PF07645">
    <property type="entry name" value="EGF_CA"/>
    <property type="match status" value="2"/>
</dbReference>
<keyword evidence="8" id="KW-0472">Membrane</keyword>
<dbReference type="InterPro" id="IPR009030">
    <property type="entry name" value="Growth_fac_rcpt_cys_sf"/>
</dbReference>
<evidence type="ECO:0000256" key="7">
    <source>
        <dbReference type="ARBA" id="ARBA00022737"/>
    </source>
</evidence>
<keyword evidence="5" id="KW-0812">Transmembrane</keyword>
<keyword evidence="3 11" id="KW-0245">EGF-like domain</keyword>
<dbReference type="SUPFAM" id="SSF57196">
    <property type="entry name" value="EGF/Laminin"/>
    <property type="match status" value="2"/>
</dbReference>
<dbReference type="InterPro" id="IPR036055">
    <property type="entry name" value="LDL_receptor-like_sf"/>
</dbReference>
<keyword evidence="9 13" id="KW-1015">Disulfide bond</keyword>
<evidence type="ECO:0000256" key="2">
    <source>
        <dbReference type="ARBA" id="ARBA00022525"/>
    </source>
</evidence>
<dbReference type="CDD" id="cd00033">
    <property type="entry name" value="CCP"/>
    <property type="match status" value="4"/>
</dbReference>
<dbReference type="InterPro" id="IPR050350">
    <property type="entry name" value="Compl-Cell_Adhes-Reg"/>
</dbReference>
<dbReference type="CDD" id="cd00054">
    <property type="entry name" value="EGF_CA"/>
    <property type="match status" value="1"/>
</dbReference>
<evidence type="ECO:0000256" key="8">
    <source>
        <dbReference type="ARBA" id="ARBA00022989"/>
    </source>
</evidence>
<keyword evidence="6 14" id="KW-0732">Signal</keyword>
<dbReference type="PROSITE" id="PS00010">
    <property type="entry name" value="ASX_HYDROXYL"/>
    <property type="match status" value="2"/>
</dbReference>
<dbReference type="KEGG" id="bgt:106069122"/>
<reference evidence="18" key="1">
    <citation type="submission" date="2020-05" db="UniProtKB">
        <authorList>
            <consortium name="EnsemblMetazoa"/>
        </authorList>
    </citation>
    <scope>IDENTIFICATION</scope>
    <source>
        <strain evidence="18">BB02</strain>
    </source>
</reference>
<dbReference type="Gene3D" id="4.10.400.10">
    <property type="entry name" value="Low-density Lipoprotein Receptor"/>
    <property type="match status" value="1"/>
</dbReference>
<dbReference type="PROSITE" id="PS50041">
    <property type="entry name" value="C_TYPE_LECTIN_2"/>
    <property type="match status" value="1"/>
</dbReference>
<dbReference type="InterPro" id="IPR035914">
    <property type="entry name" value="Sperma_CUB_dom_sf"/>
</dbReference>
<proteinExistence type="predicted"/>
<evidence type="ECO:0000256" key="5">
    <source>
        <dbReference type="ARBA" id="ARBA00022692"/>
    </source>
</evidence>
<feature type="chain" id="PRO_5012383763" description="Sushi, von Willebrand factor type A, EGF and pentraxin domain-containing protein 1" evidence="14">
    <location>
        <begin position="23"/>
        <end position="1654"/>
    </location>
</feature>
<dbReference type="SUPFAM" id="SSF56436">
    <property type="entry name" value="C-type lectin-like"/>
    <property type="match status" value="1"/>
</dbReference>
<dbReference type="SUPFAM" id="SSF57184">
    <property type="entry name" value="Growth factor receptor domain"/>
    <property type="match status" value="1"/>
</dbReference>
<dbReference type="InterPro" id="IPR001304">
    <property type="entry name" value="C-type_lectin-like"/>
</dbReference>
<evidence type="ECO:0008006" key="20">
    <source>
        <dbReference type="Google" id="ProtNLM"/>
    </source>
</evidence>
<dbReference type="InterPro" id="IPR023415">
    <property type="entry name" value="LDLR_class-A_CS"/>
</dbReference>
<dbReference type="CDD" id="cd00112">
    <property type="entry name" value="LDLa"/>
    <property type="match status" value="1"/>
</dbReference>
<dbReference type="SMART" id="SM00192">
    <property type="entry name" value="LDLa"/>
    <property type="match status" value="1"/>
</dbReference>
<evidence type="ECO:0000256" key="12">
    <source>
        <dbReference type="PROSITE-ProRule" id="PRU00124"/>
    </source>
</evidence>
<dbReference type="Pfam" id="PF07699">
    <property type="entry name" value="Ephrin_rec_like"/>
    <property type="match status" value="2"/>
</dbReference>
<comment type="caution">
    <text evidence="11">Lacks conserved residue(s) required for the propagation of feature annotation.</text>
</comment>
<gene>
    <name evidence="18" type="primary">106069122</name>
</gene>
<dbReference type="SMART" id="SM00181">
    <property type="entry name" value="EGF"/>
    <property type="match status" value="4"/>
</dbReference>
<dbReference type="PROSITE" id="PS01209">
    <property type="entry name" value="LDLRA_1"/>
    <property type="match status" value="1"/>
</dbReference>
<evidence type="ECO:0000256" key="1">
    <source>
        <dbReference type="ARBA" id="ARBA00004613"/>
    </source>
</evidence>
<feature type="disulfide bond" evidence="13">
    <location>
        <begin position="649"/>
        <end position="692"/>
    </location>
</feature>
<name>A0A2C9KKK6_BIOGL</name>
<dbReference type="InterPro" id="IPR035976">
    <property type="entry name" value="Sushi/SCR/CCP_sf"/>
</dbReference>
<evidence type="ECO:0000259" key="17">
    <source>
        <dbReference type="PROSITE" id="PS50923"/>
    </source>
</evidence>
<dbReference type="VEuPathDB" id="VectorBase:BGLB020728"/>
<dbReference type="PROSITE" id="PS01187">
    <property type="entry name" value="EGF_CA"/>
    <property type="match status" value="1"/>
</dbReference>
<dbReference type="InterPro" id="IPR016186">
    <property type="entry name" value="C-type_lectin-like/link_sf"/>
</dbReference>
<dbReference type="CDD" id="cd00185">
    <property type="entry name" value="TNFRSF"/>
    <property type="match status" value="1"/>
</dbReference>
<dbReference type="Proteomes" id="UP000076420">
    <property type="component" value="Unassembled WGS sequence"/>
</dbReference>
<dbReference type="FunFam" id="4.10.400.10:FF:000034">
    <property type="entry name" value="Low-density lipoprotein receptor-related protein 2"/>
    <property type="match status" value="1"/>
</dbReference>
<feature type="domain" description="Sushi" evidence="17">
    <location>
        <begin position="589"/>
        <end position="646"/>
    </location>
</feature>
<dbReference type="InterPro" id="IPR011641">
    <property type="entry name" value="Tyr-kin_ephrin_A/B_rcpt-like"/>
</dbReference>
<feature type="domain" description="C-type lectin" evidence="16">
    <location>
        <begin position="41"/>
        <end position="155"/>
    </location>
</feature>
<evidence type="ECO:0000256" key="10">
    <source>
        <dbReference type="ARBA" id="ARBA00023180"/>
    </source>
</evidence>
<dbReference type="PROSITE" id="PS50923">
    <property type="entry name" value="SUSHI"/>
    <property type="match status" value="6"/>
</dbReference>
<keyword evidence="4 13" id="KW-0768">Sushi</keyword>
<evidence type="ECO:0000313" key="19">
    <source>
        <dbReference type="Proteomes" id="UP000076420"/>
    </source>
</evidence>
<dbReference type="Gene3D" id="2.10.50.10">
    <property type="entry name" value="Tumor Necrosis Factor Receptor, subunit A, domain 2"/>
    <property type="match status" value="2"/>
</dbReference>
<evidence type="ECO:0000256" key="4">
    <source>
        <dbReference type="ARBA" id="ARBA00022659"/>
    </source>
</evidence>
<accession>A0A2C9KKK6</accession>
<dbReference type="PANTHER" id="PTHR19325">
    <property type="entry name" value="COMPLEMENT COMPONENT-RELATED SUSHI DOMAIN-CONTAINING"/>
    <property type="match status" value="1"/>
</dbReference>
<dbReference type="PROSITE" id="PS50068">
    <property type="entry name" value="LDLRA_2"/>
    <property type="match status" value="1"/>
</dbReference>
<evidence type="ECO:0000256" key="14">
    <source>
        <dbReference type="SAM" id="SignalP"/>
    </source>
</evidence>
<evidence type="ECO:0000259" key="16">
    <source>
        <dbReference type="PROSITE" id="PS50041"/>
    </source>
</evidence>
<dbReference type="InterPro" id="IPR001881">
    <property type="entry name" value="EGF-like_Ca-bd_dom"/>
</dbReference>
<dbReference type="SMART" id="SM00179">
    <property type="entry name" value="EGF_CA"/>
    <property type="match status" value="2"/>
</dbReference>
<keyword evidence="8" id="KW-1133">Transmembrane helix</keyword>
<evidence type="ECO:0000313" key="18">
    <source>
        <dbReference type="EnsemblMetazoa" id="BGLB020728-PA"/>
    </source>
</evidence>
<dbReference type="Pfam" id="PF00084">
    <property type="entry name" value="Sushi"/>
    <property type="match status" value="4"/>
</dbReference>
<feature type="disulfide bond" evidence="13">
    <location>
        <begin position="678"/>
        <end position="705"/>
    </location>
</feature>
<feature type="domain" description="Sushi" evidence="17">
    <location>
        <begin position="515"/>
        <end position="588"/>
    </location>
</feature>
<keyword evidence="2" id="KW-0964">Secreted</keyword>
<comment type="subcellular location">
    <subcellularLocation>
        <location evidence="1">Secreted</location>
    </subcellularLocation>
</comment>
<dbReference type="VEuPathDB" id="VectorBase:BGLAX_042036"/>
<keyword evidence="10" id="KW-0325">Glycoprotein</keyword>
<dbReference type="GO" id="GO:0005576">
    <property type="term" value="C:extracellular region"/>
    <property type="evidence" value="ECO:0007669"/>
    <property type="project" value="UniProtKB-SubCell"/>
</dbReference>
<dbReference type="Gene3D" id="2.10.70.10">
    <property type="entry name" value="Complement Module, domain 1"/>
    <property type="match status" value="5"/>
</dbReference>
<dbReference type="GO" id="GO:0005509">
    <property type="term" value="F:calcium ion binding"/>
    <property type="evidence" value="ECO:0007669"/>
    <property type="project" value="InterPro"/>
</dbReference>
<feature type="disulfide bond" evidence="12">
    <location>
        <begin position="166"/>
        <end position="184"/>
    </location>
</feature>
<dbReference type="InterPro" id="IPR002172">
    <property type="entry name" value="LDrepeatLR_classA_rpt"/>
</dbReference>
<dbReference type="InterPro" id="IPR000152">
    <property type="entry name" value="EGF-type_Asp/Asn_hydroxyl_site"/>
</dbReference>
<evidence type="ECO:0000256" key="6">
    <source>
        <dbReference type="ARBA" id="ARBA00022729"/>
    </source>
</evidence>
<dbReference type="FunFam" id="2.10.25.10:FF:000014">
    <property type="entry name" value="Latent-transforming growth factor beta-binding protein 3"/>
    <property type="match status" value="1"/>
</dbReference>
<dbReference type="CDD" id="cd00037">
    <property type="entry name" value="CLECT"/>
    <property type="match status" value="1"/>
</dbReference>
<feature type="domain" description="Sushi" evidence="17">
    <location>
        <begin position="1008"/>
        <end position="1075"/>
    </location>
</feature>
<feature type="disulfide bond" evidence="12">
    <location>
        <begin position="159"/>
        <end position="171"/>
    </location>
</feature>
<feature type="disulfide bond" evidence="12">
    <location>
        <begin position="178"/>
        <end position="193"/>
    </location>
</feature>
<protein>
    <recommendedName>
        <fullName evidence="20">Sushi, von Willebrand factor type A, EGF and pentraxin domain-containing protein 1</fullName>
    </recommendedName>
</protein>
<organism evidence="18 19">
    <name type="scientific">Biomphalaria glabrata</name>
    <name type="common">Bloodfluke planorb</name>
    <name type="synonym">Freshwater snail</name>
    <dbReference type="NCBI Taxonomy" id="6526"/>
    <lineage>
        <taxon>Eukaryota</taxon>
        <taxon>Metazoa</taxon>
        <taxon>Spiralia</taxon>
        <taxon>Lophotrochozoa</taxon>
        <taxon>Mollusca</taxon>
        <taxon>Gastropoda</taxon>
        <taxon>Heterobranchia</taxon>
        <taxon>Euthyneura</taxon>
        <taxon>Panpulmonata</taxon>
        <taxon>Hygrophila</taxon>
        <taxon>Lymnaeoidea</taxon>
        <taxon>Planorbidae</taxon>
        <taxon>Biomphalaria</taxon>
    </lineage>
</organism>
<feature type="domain" description="Sushi" evidence="17">
    <location>
        <begin position="1076"/>
        <end position="1140"/>
    </location>
</feature>
<feature type="domain" description="Sushi" evidence="17">
    <location>
        <begin position="876"/>
        <end position="939"/>
    </location>
</feature>
<dbReference type="SUPFAM" id="SSF57424">
    <property type="entry name" value="LDL receptor-like module"/>
    <property type="match status" value="1"/>
</dbReference>
<dbReference type="Gene3D" id="2.10.25.10">
    <property type="entry name" value="Laminin"/>
    <property type="match status" value="2"/>
</dbReference>
<dbReference type="SMART" id="SM01411">
    <property type="entry name" value="Ephrin_rec_like"/>
    <property type="match status" value="3"/>
</dbReference>
<feature type="domain" description="EGF-like" evidence="15">
    <location>
        <begin position="769"/>
        <end position="808"/>
    </location>
</feature>
<dbReference type="InterPro" id="IPR049883">
    <property type="entry name" value="NOTCH1_EGF-like"/>
</dbReference>
<dbReference type="Gene3D" id="3.10.100.10">
    <property type="entry name" value="Mannose-Binding Protein A, subunit A"/>
    <property type="match status" value="1"/>
</dbReference>
<dbReference type="EnsemblMetazoa" id="BGLB020728-RA">
    <property type="protein sequence ID" value="BGLB020728-PA"/>
    <property type="gene ID" value="BGLB020728"/>
</dbReference>
<feature type="signal peptide" evidence="14">
    <location>
        <begin position="1"/>
        <end position="22"/>
    </location>
</feature>
<dbReference type="SUPFAM" id="SSF57535">
    <property type="entry name" value="Complement control module/SCR domain"/>
    <property type="match status" value="5"/>
</dbReference>
<dbReference type="FunFam" id="2.10.70.10:FF:000014">
    <property type="entry name" value="Membrane cofactor protein"/>
    <property type="match status" value="1"/>
</dbReference>
<keyword evidence="7" id="KW-0677">Repeat</keyword>
<dbReference type="STRING" id="6526.A0A2C9KKK6"/>
<evidence type="ECO:0000256" key="13">
    <source>
        <dbReference type="PROSITE-ProRule" id="PRU00302"/>
    </source>
</evidence>
<evidence type="ECO:0000259" key="15">
    <source>
        <dbReference type="PROSITE" id="PS50026"/>
    </source>
</evidence>
<evidence type="ECO:0000256" key="3">
    <source>
        <dbReference type="ARBA" id="ARBA00022536"/>
    </source>
</evidence>
<dbReference type="Pfam" id="PF00057">
    <property type="entry name" value="Ldl_recept_a"/>
    <property type="match status" value="1"/>
</dbReference>
<dbReference type="PANTHER" id="PTHR19325:SF575">
    <property type="entry name" value="LOCOMOTION-RELATED PROTEIN HIKARU GENKI"/>
    <property type="match status" value="1"/>
</dbReference>
<feature type="domain" description="Sushi" evidence="17">
    <location>
        <begin position="647"/>
        <end position="707"/>
    </location>
</feature>
<dbReference type="InterPro" id="IPR018097">
    <property type="entry name" value="EGF_Ca-bd_CS"/>
</dbReference>
<evidence type="ECO:0000256" key="11">
    <source>
        <dbReference type="PROSITE-ProRule" id="PRU00076"/>
    </source>
</evidence>
<dbReference type="InterPro" id="IPR000436">
    <property type="entry name" value="Sushi_SCR_CCP_dom"/>
</dbReference>
<dbReference type="InterPro" id="IPR016187">
    <property type="entry name" value="CTDL_fold"/>
</dbReference>
<evidence type="ECO:0000256" key="9">
    <source>
        <dbReference type="ARBA" id="ARBA00023157"/>
    </source>
</evidence>
<dbReference type="InterPro" id="IPR000742">
    <property type="entry name" value="EGF"/>
</dbReference>
<dbReference type="PROSITE" id="PS50026">
    <property type="entry name" value="EGF_3"/>
    <property type="match status" value="1"/>
</dbReference>
<dbReference type="SMART" id="SM00032">
    <property type="entry name" value="CCP"/>
    <property type="match status" value="7"/>
</dbReference>
<dbReference type="SUPFAM" id="SSF49854">
    <property type="entry name" value="Spermadhesin, CUB domain"/>
    <property type="match status" value="1"/>
</dbReference>
<sequence>MDKRASCFSAILVLNWISFASPASDFILTFTCPAGSDWKLIGTHCFNFIKTELDFLDSFDVCKKYGATLINVRDEIEAKNISFEAKSIFYQDHYWISNGYSDVGNVSQAFINPNCSGYWQINEPSTIEGRVAVASDMFGKWALKSVWIDLPFVCRAPACPTNSFRCSNGMCLNQRWKCDNVSDCADGSDEIDCSGVSDCIKHYKSSNGTLNSDSGENCQWILEGVPGEVLSIYFESVLLMENAASLFVYSGGPTIQTSILVKELRGNSSTLTVFGVNHFLIIRLRSYSSFTPFVNATWKADEELSRLQFETIDITHTPEIISTPYFGTSNLPSTYKRKWTLSTDKDSVITVEIVNSTMEVGSNEDSELVIRPVSFALHEPNTKRAIYISSSSSLTILARVNQQQNKYMTANVWKGCNFNTTLTHAQLELRDKFIPKECIWRVRNKLMTDFSMKLTNINGSGDWIKVYNGTEEDMTFVTIPSAGSETPLFNLNNGVTLHYNSSSETPNTFKAIITADCVEIPDVTNMQIIKDVNRLAGESYSVNISCSPGFAFQQEEYKYTVTLQAVCREGGVWDWGSDSFKRYPKCQVVYCGIPPALQNGYIESLDNVIYNATVLYKCFDGFVMNGTSTSMCQHDGQWSLAGLCQAEDCEKVPEILYGSHNYTLGSDSTHGTIVKYFCDPGFDLIGSEQIVCQLKRTWSDLAPICKKLTCSLPLVKYGYYSTSNWTIEYNESVRLHCYGGFKNNRTNTTMAELQCDQDRKLNFADSCIDRDECDESPSKCNDLHMKCQNNFGSYECVCEDGYNLTDSGCLDLNECTGSTPICHQQCTNLVGSYNCSCDDGFDLYTANNTNGFILPAGEDGTKAGHVYHINHTCVRKLCDRPLAVINGTVLSKKDRFLFNDTVNFACHFGFQLNGSSMARCNSDGTWSYEDRDVLPTCTMIECPLPIKSKLELSRNPSNSSSIKAGESLTIVCEQQCENCSAITKTLHCAPNRDGTFSLQGDNPHCFAVSCGNISWTQIPGIIEKDINDTTYGSFFEFQCDDNTGYKLHGNSSLGNATVMCQRNGYWGFNSLTCQGSYCKPPKTYAGTEQVIQYSYEVGQSVLYNCTRPGYKTVGNNTLYCEYNSIRGTAEWSGQEPFCQDAETPKINRCHIPAFNLYDTLTYSLPINSDNSGYVCLVLESGPPPGVSVVSKNMTLKFRAFDFNNNSETMECQVLLKDQRRPWINCPGTIYYDMGSKMSHSIKVEELTPSITHSNDGGITYIPSELPMTLGHFYNVTARILKDNGYYEECEFLIQAITTTCSNATLTVPANGEIKDCTGTNTSMNCSAQCKAGYIYQDLTTAKLYTCTNGIWSTETPTLPCLKQEDTIIYYNLKVKYNLFGVVISINKTMCIHSHDLNVVDLVHNMTACNLSMFEIKGLKTIDTLYNELTSTFTLIVLTNKTDDNFFKYCRSELQSSSLFGPTFPTFPSNSCLAPWSVNSTEVLSGNRSCQNGSEMYNNTFCLQCGPGYYFNDSKCMACPNGTYQDTINRAECTKCVSRQSHWPRTSVTHCFALCPDGFRSSSGYRTDNCTQCPTNTYSSDDRRECEPCNASTLNRYRCSAECNKGQYSSTGYEPCKPCPVNFYSNNTKSETCHECPYDTFTLNTGSVDESDCKN</sequence>